<dbReference type="SUPFAM" id="SSF55469">
    <property type="entry name" value="FMN-dependent nitroreductase-like"/>
    <property type="match status" value="1"/>
</dbReference>
<name>A0ABY5QW30_9HYPH</name>
<dbReference type="Pfam" id="PF00881">
    <property type="entry name" value="Nitroreductase"/>
    <property type="match status" value="1"/>
</dbReference>
<accession>A0ABY5QW30</accession>
<gene>
    <name evidence="2" type="ORF">IHQ72_27640</name>
</gene>
<evidence type="ECO:0000313" key="2">
    <source>
        <dbReference type="EMBL" id="UVC14384.1"/>
    </source>
</evidence>
<evidence type="ECO:0000313" key="3">
    <source>
        <dbReference type="Proteomes" id="UP001058098"/>
    </source>
</evidence>
<sequence length="139" mass="15769">MGGQALTLLEGLQCRRSVRYFDEQLIDRTTLLELVRLAQGAPSQCNMQATRVYLYQGRHQIDQILALQGGARGFSQSISNLAIVTSDTRAWRGSNQRNQIYVDGALFLMHSCWPRRHFGSWLAHSILRSMVELNGKFVT</sequence>
<organism evidence="2 3">
    <name type="scientific">Mesorhizobium onobrychidis</name>
    <dbReference type="NCBI Taxonomy" id="2775404"/>
    <lineage>
        <taxon>Bacteria</taxon>
        <taxon>Pseudomonadati</taxon>
        <taxon>Pseudomonadota</taxon>
        <taxon>Alphaproteobacteria</taxon>
        <taxon>Hyphomicrobiales</taxon>
        <taxon>Phyllobacteriaceae</taxon>
        <taxon>Mesorhizobium</taxon>
    </lineage>
</organism>
<dbReference type="InterPro" id="IPR000415">
    <property type="entry name" value="Nitroreductase-like"/>
</dbReference>
<reference evidence="2" key="1">
    <citation type="submission" date="2020-09" db="EMBL/GenBank/DDBJ databases">
        <title>Rhizobia associated with sainfoin plants.</title>
        <authorList>
            <person name="Asharfi S."/>
            <person name="Kuzmanovic N."/>
            <person name="Bunk B."/>
            <person name="Sproeer C."/>
            <person name="Becker M."/>
            <person name="Thuenen T."/>
        </authorList>
    </citation>
    <scope>NUCLEOTIDE SEQUENCE</scope>
    <source>
        <strain evidence="2">OM4</strain>
    </source>
</reference>
<evidence type="ECO:0000259" key="1">
    <source>
        <dbReference type="Pfam" id="PF00881"/>
    </source>
</evidence>
<dbReference type="Gene3D" id="3.40.109.10">
    <property type="entry name" value="NADH Oxidase"/>
    <property type="match status" value="1"/>
</dbReference>
<dbReference type="EMBL" id="CP062229">
    <property type="protein sequence ID" value="UVC14384.1"/>
    <property type="molecule type" value="Genomic_DNA"/>
</dbReference>
<keyword evidence="3" id="KW-1185">Reference proteome</keyword>
<dbReference type="CDD" id="cd02062">
    <property type="entry name" value="Nitro_FMN_reductase"/>
    <property type="match status" value="1"/>
</dbReference>
<proteinExistence type="predicted"/>
<dbReference type="InterPro" id="IPR029479">
    <property type="entry name" value="Nitroreductase"/>
</dbReference>
<protein>
    <submittedName>
        <fullName evidence="2">Nitroreductase family protein</fullName>
    </submittedName>
</protein>
<feature type="domain" description="Nitroreductase" evidence="1">
    <location>
        <begin position="15"/>
        <end position="66"/>
    </location>
</feature>
<dbReference type="Proteomes" id="UP001058098">
    <property type="component" value="Chromosome"/>
</dbReference>